<dbReference type="PANTHER" id="PTHR43404:SF2">
    <property type="entry name" value="LIPOPOLYSACCHARIDE CHOLINEPHOSPHOTRANSFERASE LICD"/>
    <property type="match status" value="1"/>
</dbReference>
<dbReference type="AlphaFoldDB" id="A0A818TPN1"/>
<keyword evidence="1" id="KW-0472">Membrane</keyword>
<proteinExistence type="predicted"/>
<dbReference type="EMBL" id="CAJOBS010000222">
    <property type="protein sequence ID" value="CAF4527752.1"/>
    <property type="molecule type" value="Genomic_DNA"/>
</dbReference>
<feature type="transmembrane region" description="Helical" evidence="1">
    <location>
        <begin position="20"/>
        <end position="40"/>
    </location>
</feature>
<evidence type="ECO:0000313" key="5">
    <source>
        <dbReference type="Proteomes" id="UP000663865"/>
    </source>
</evidence>
<dbReference type="Proteomes" id="UP000663838">
    <property type="component" value="Unassembled WGS sequence"/>
</dbReference>
<protein>
    <recommendedName>
        <fullName evidence="2">LicD/FKTN/FKRP nucleotidyltransferase domain-containing protein</fullName>
    </recommendedName>
</protein>
<evidence type="ECO:0000256" key="1">
    <source>
        <dbReference type="SAM" id="Phobius"/>
    </source>
</evidence>
<feature type="domain" description="LicD/FKTN/FKRP nucleotidyltransferase" evidence="2">
    <location>
        <begin position="162"/>
        <end position="210"/>
    </location>
</feature>
<reference evidence="3" key="1">
    <citation type="submission" date="2021-02" db="EMBL/GenBank/DDBJ databases">
        <authorList>
            <person name="Nowell W R."/>
        </authorList>
    </citation>
    <scope>NUCLEOTIDE SEQUENCE</scope>
</reference>
<evidence type="ECO:0000259" key="2">
    <source>
        <dbReference type="Pfam" id="PF04991"/>
    </source>
</evidence>
<dbReference type="Proteomes" id="UP000663865">
    <property type="component" value="Unassembled WGS sequence"/>
</dbReference>
<dbReference type="Pfam" id="PF04991">
    <property type="entry name" value="LicD"/>
    <property type="match status" value="1"/>
</dbReference>
<dbReference type="EMBL" id="CAJNYV010004724">
    <property type="protein sequence ID" value="CAF3690018.1"/>
    <property type="molecule type" value="Genomic_DNA"/>
</dbReference>
<gene>
    <name evidence="3" type="ORF">KIK155_LOCUS25926</name>
    <name evidence="4" type="ORF">TOA249_LOCUS5494</name>
</gene>
<dbReference type="GO" id="GO:0009100">
    <property type="term" value="P:glycoprotein metabolic process"/>
    <property type="evidence" value="ECO:0007669"/>
    <property type="project" value="UniProtKB-ARBA"/>
</dbReference>
<evidence type="ECO:0000313" key="4">
    <source>
        <dbReference type="EMBL" id="CAF4527752.1"/>
    </source>
</evidence>
<organism evidence="3 5">
    <name type="scientific">Rotaria socialis</name>
    <dbReference type="NCBI Taxonomy" id="392032"/>
    <lineage>
        <taxon>Eukaryota</taxon>
        <taxon>Metazoa</taxon>
        <taxon>Spiralia</taxon>
        <taxon>Gnathifera</taxon>
        <taxon>Rotifera</taxon>
        <taxon>Eurotatoria</taxon>
        <taxon>Bdelloidea</taxon>
        <taxon>Philodinida</taxon>
        <taxon>Philodinidae</taxon>
        <taxon>Rotaria</taxon>
    </lineage>
</organism>
<dbReference type="PANTHER" id="PTHR43404">
    <property type="entry name" value="LIPOPOLYSACCHARIDE CHOLINEPHOSPHOTRANSFERASE LICD"/>
    <property type="match status" value="1"/>
</dbReference>
<name>A0A818TPN1_9BILA</name>
<comment type="caution">
    <text evidence="3">The sequence shown here is derived from an EMBL/GenBank/DDBJ whole genome shotgun (WGS) entry which is preliminary data.</text>
</comment>
<evidence type="ECO:0000313" key="3">
    <source>
        <dbReference type="EMBL" id="CAF3690018.1"/>
    </source>
</evidence>
<dbReference type="InterPro" id="IPR007074">
    <property type="entry name" value="LicD/FKTN/FKRP_NTP_transf"/>
</dbReference>
<sequence>MTPYCYFYSVSSSIFLTNHIRSFCISFLSLSILFTFINFLTTTTSINKLTAHEYTADQNSTTTTTTHTFPILLLSFDDIYHNRLNCYERINHRRLTRKKNNYHNKTSLYPIQLDQPNKTTIKPNVIPYDYDAWRSAPLMPRLVTKCEHNLMMQLLKRFDELAKKYSLEYMMIDGTLLGSWRHHDLIPWDDDIDLLMSVRLKHQLKKAIKFESPSSPYYVEFHRRWDSPKEFEYYKFYFSTSPRYSEYPWRYPFVDLIFYHENETHIWQENMQHISAVSKQSIFPLTLRPLGSLWLPAPKSPHDYFISVSWITYDYECFNGPWSHKYERVKEADYSNELKSTINCKELKEFYPFVQRSLTQKEERLIINGTVKHIIRMINDKNV</sequence>
<dbReference type="InterPro" id="IPR052942">
    <property type="entry name" value="LPS_cholinephosphotransferase"/>
</dbReference>
<accession>A0A818TPN1</accession>
<keyword evidence="1" id="KW-0812">Transmembrane</keyword>
<keyword evidence="1" id="KW-1133">Transmembrane helix</keyword>